<sequence length="627" mass="70526">MSEQNLRLLRPTPMELADQPRLPLGRYLVDNGVISQDQLIRALEMQLRLGAPIGELLVAEGWADARDIQFALAQQHGLQQVTLHPRTGDDRLLSTKSAQFWLHHGVVPWMRLGSTVLIATSRPDRFDALLPEFETVFPDVAPVLATETEIAAFVASHFTPDLARAASARVAGKYSCRTWDSRVHRYVGLCLPLLMGVLFWAFPLTLFTIGCILAIFTLCLFTSLKAAGFAMHLATHGFIAAPVSPPPVSNARLPKISVLVPLYKEKAIARALVKRLSRLTYPKSLLDVILVLEEHDHVTRDTLAQTDLPAWMRVIEVPTHNGLTTKPRAMNYALDFCRGDIVGVWDAEDAPTPDQLEMVADRFAHADDDVVCLQGVLDYYNPRSNWLSRCFTIEYSSWFRIVLPGIAHLGLVVPLGGTTLFFKREILEQLGGWDAHNVTEDADLGVRLCRAGYRTELIETATYEEANCRPWPWVKQRSRWLKGFMVTYLVHMRNPIELWQDLGLKRFLGFQAFFLGTLGQFLLAPLLWSFWLILLGLPHPAADMLPPHVLNFGTGVLMLFEVLAIGIGMTAVSSSNRRYLIPWVLTIMAYFPLGVFAAYKALYELIWCPFFWDKTEHGHAGSECETI</sequence>
<dbReference type="GO" id="GO:0016757">
    <property type="term" value="F:glycosyltransferase activity"/>
    <property type="evidence" value="ECO:0007669"/>
    <property type="project" value="UniProtKB-KW"/>
</dbReference>
<dbReference type="SUPFAM" id="SSF53448">
    <property type="entry name" value="Nucleotide-diphospho-sugar transferases"/>
    <property type="match status" value="1"/>
</dbReference>
<evidence type="ECO:0000313" key="6">
    <source>
        <dbReference type="EMBL" id="WZK90431.1"/>
    </source>
</evidence>
<dbReference type="SUPFAM" id="SSF160246">
    <property type="entry name" value="EspE N-terminal domain-like"/>
    <property type="match status" value="1"/>
</dbReference>
<reference evidence="6 7" key="1">
    <citation type="submission" date="2023-04" db="EMBL/GenBank/DDBJ databases">
        <title>Complete genome sequence of Alisedimentitalea scapharcae.</title>
        <authorList>
            <person name="Rong J.-C."/>
            <person name="Yi M.-L."/>
            <person name="Zhao Q."/>
        </authorList>
    </citation>
    <scope>NUCLEOTIDE SEQUENCE [LARGE SCALE GENOMIC DNA]</scope>
    <source>
        <strain evidence="6 7">KCTC 42119</strain>
    </source>
</reference>
<name>A0ABZ2XWE7_9RHOB</name>
<feature type="transmembrane region" description="Helical" evidence="4">
    <location>
        <begin position="512"/>
        <end position="537"/>
    </location>
</feature>
<feature type="transmembrane region" description="Helical" evidence="4">
    <location>
        <begin position="549"/>
        <end position="572"/>
    </location>
</feature>
<dbReference type="PANTHER" id="PTHR43630">
    <property type="entry name" value="POLY-BETA-1,6-N-ACETYL-D-GLUCOSAMINE SYNTHASE"/>
    <property type="match status" value="1"/>
</dbReference>
<gene>
    <name evidence="6" type="ORF">QEZ52_07775</name>
</gene>
<dbReference type="EC" id="2.4.-.-" evidence="6"/>
<feature type="domain" description="Type II secretion system protein GspE N-terminal" evidence="5">
    <location>
        <begin position="77"/>
        <end position="159"/>
    </location>
</feature>
<keyword evidence="4" id="KW-0472">Membrane</keyword>
<keyword evidence="7" id="KW-1185">Reference proteome</keyword>
<keyword evidence="2 6" id="KW-0328">Glycosyltransferase</keyword>
<keyword evidence="4" id="KW-0812">Transmembrane</keyword>
<keyword evidence="3 6" id="KW-0808">Transferase</keyword>
<dbReference type="RefSeq" id="WP_406649160.1">
    <property type="nucleotide sequence ID" value="NZ_CP123584.1"/>
</dbReference>
<evidence type="ECO:0000259" key="5">
    <source>
        <dbReference type="Pfam" id="PF05157"/>
    </source>
</evidence>
<dbReference type="InterPro" id="IPR007831">
    <property type="entry name" value="T2SS_GspE_N"/>
</dbReference>
<organism evidence="6 7">
    <name type="scientific">Aliisedimentitalea scapharcae</name>
    <dbReference type="NCBI Taxonomy" id="1524259"/>
    <lineage>
        <taxon>Bacteria</taxon>
        <taxon>Pseudomonadati</taxon>
        <taxon>Pseudomonadota</taxon>
        <taxon>Alphaproteobacteria</taxon>
        <taxon>Rhodobacterales</taxon>
        <taxon>Roseobacteraceae</taxon>
        <taxon>Aliisedimentitalea</taxon>
    </lineage>
</organism>
<evidence type="ECO:0000313" key="7">
    <source>
        <dbReference type="Proteomes" id="UP001623232"/>
    </source>
</evidence>
<evidence type="ECO:0000256" key="3">
    <source>
        <dbReference type="ARBA" id="ARBA00022679"/>
    </source>
</evidence>
<dbReference type="InterPro" id="IPR029044">
    <property type="entry name" value="Nucleotide-diphossugar_trans"/>
</dbReference>
<dbReference type="Pfam" id="PF13641">
    <property type="entry name" value="Glyco_tranf_2_3"/>
    <property type="match status" value="1"/>
</dbReference>
<dbReference type="Proteomes" id="UP001623232">
    <property type="component" value="Chromosome"/>
</dbReference>
<keyword evidence="4" id="KW-1133">Transmembrane helix</keyword>
<feature type="transmembrane region" description="Helical" evidence="4">
    <location>
        <begin position="206"/>
        <end position="224"/>
    </location>
</feature>
<dbReference type="Gene3D" id="3.90.550.10">
    <property type="entry name" value="Spore Coat Polysaccharide Biosynthesis Protein SpsA, Chain A"/>
    <property type="match status" value="1"/>
</dbReference>
<dbReference type="Pfam" id="PF05157">
    <property type="entry name" value="MshEN"/>
    <property type="match status" value="1"/>
</dbReference>
<evidence type="ECO:0000256" key="1">
    <source>
        <dbReference type="ARBA" id="ARBA00006739"/>
    </source>
</evidence>
<comment type="similarity">
    <text evidence="1">Belongs to the glycosyltransferase 2 family.</text>
</comment>
<evidence type="ECO:0000256" key="2">
    <source>
        <dbReference type="ARBA" id="ARBA00022676"/>
    </source>
</evidence>
<dbReference type="EMBL" id="CP123584">
    <property type="protein sequence ID" value="WZK90431.1"/>
    <property type="molecule type" value="Genomic_DNA"/>
</dbReference>
<accession>A0ABZ2XWE7</accession>
<dbReference type="InterPro" id="IPR037257">
    <property type="entry name" value="T2SS_E_N_sf"/>
</dbReference>
<evidence type="ECO:0000256" key="4">
    <source>
        <dbReference type="SAM" id="Phobius"/>
    </source>
</evidence>
<feature type="transmembrane region" description="Helical" evidence="4">
    <location>
        <begin position="579"/>
        <end position="599"/>
    </location>
</feature>
<dbReference type="CDD" id="cd06427">
    <property type="entry name" value="CESA_like_2"/>
    <property type="match status" value="1"/>
</dbReference>
<protein>
    <submittedName>
        <fullName evidence="6">Glycosyltransferase</fullName>
        <ecNumber evidence="6">2.4.-.-</ecNumber>
    </submittedName>
</protein>
<proteinExistence type="inferred from homology"/>
<dbReference type="PANTHER" id="PTHR43630:SF1">
    <property type="entry name" value="POLY-BETA-1,6-N-ACETYL-D-GLUCOSAMINE SYNTHASE"/>
    <property type="match status" value="1"/>
</dbReference>